<protein>
    <recommendedName>
        <fullName evidence="4">SGNH hydrolase-type esterase domain-containing protein</fullName>
    </recommendedName>
</protein>
<proteinExistence type="predicted"/>
<dbReference type="InterPro" id="IPR036514">
    <property type="entry name" value="SGNH_hydro_sf"/>
</dbReference>
<evidence type="ECO:0000256" key="1">
    <source>
        <dbReference type="SAM" id="SignalP"/>
    </source>
</evidence>
<dbReference type="GO" id="GO:0052689">
    <property type="term" value="F:carboxylic ester hydrolase activity"/>
    <property type="evidence" value="ECO:0007669"/>
    <property type="project" value="InterPro"/>
</dbReference>
<sequence length="388" mass="43272">MRFSGVAAALWTSLASATILQNGQVRPNDYPDTTISTISSYNSSWHTYPPSAPELSYKGRWDDKFISWWSAPGLKFGFQADQVAISFGNYTSDGVLVAYRLDGQDWMLTNVTSSTTHLFVTPSTTGYNLTTPANATQTLELRVTNWAYGVQIQCVHVSGGAARLVKIPNYTRTMELIGDSLSAGQYATLEGLSSYSWGLMYGLGNVEFSITAYPGDCLHEGRCYADITVINLGTNDNNTANNVTATEYYNSYIQLINEVHTRWPQSQIIVISLWSGFGQVGNTWQQGAGFLDETQNVVKYFNNGSLNQQGECSSCFVYYFNTTGILQHNDIGPQYHPTDVGHVKLASHLMQYIKLTFGWILEHTGPEVQHDTLYWYVPLAKENDEEDY</sequence>
<dbReference type="PANTHER" id="PTHR37834">
    <property type="entry name" value="GDSL-LIKE LIPASE/ACYLHYDROLASE DOMAIN PROTEIN (AFU_ORTHOLOGUE AFUA_2G00620)"/>
    <property type="match status" value="1"/>
</dbReference>
<comment type="caution">
    <text evidence="2">The sequence shown here is derived from an EMBL/GenBank/DDBJ whole genome shotgun (WGS) entry which is preliminary data.</text>
</comment>
<feature type="signal peptide" evidence="1">
    <location>
        <begin position="1"/>
        <end position="17"/>
    </location>
</feature>
<reference evidence="2 3" key="1">
    <citation type="submission" date="2021-11" db="EMBL/GenBank/DDBJ databases">
        <title>Black yeast isolated from Biological Soil Crust.</title>
        <authorList>
            <person name="Kurbessoian T."/>
        </authorList>
    </citation>
    <scope>NUCLEOTIDE SEQUENCE [LARGE SCALE GENOMIC DNA]</scope>
    <source>
        <strain evidence="2 3">CCFEE 5522</strain>
    </source>
</reference>
<dbReference type="PANTHER" id="PTHR37834:SF2">
    <property type="entry name" value="ESTERASE, SGNH HYDROLASE-TYPE"/>
    <property type="match status" value="1"/>
</dbReference>
<keyword evidence="1" id="KW-0732">Signal</keyword>
<gene>
    <name evidence="2" type="ORF">LTR36_000457</name>
</gene>
<dbReference type="EMBL" id="JAVFHQ010000001">
    <property type="protein sequence ID" value="KAK4550877.1"/>
    <property type="molecule type" value="Genomic_DNA"/>
</dbReference>
<organism evidence="2 3">
    <name type="scientific">Oleoguttula mirabilis</name>
    <dbReference type="NCBI Taxonomy" id="1507867"/>
    <lineage>
        <taxon>Eukaryota</taxon>
        <taxon>Fungi</taxon>
        <taxon>Dikarya</taxon>
        <taxon>Ascomycota</taxon>
        <taxon>Pezizomycotina</taxon>
        <taxon>Dothideomycetes</taxon>
        <taxon>Dothideomycetidae</taxon>
        <taxon>Mycosphaerellales</taxon>
        <taxon>Teratosphaeriaceae</taxon>
        <taxon>Oleoguttula</taxon>
    </lineage>
</organism>
<dbReference type="AlphaFoldDB" id="A0AAV9K0A3"/>
<dbReference type="InterPro" id="IPR052762">
    <property type="entry name" value="PCW_deacetylase/CE"/>
</dbReference>
<evidence type="ECO:0000313" key="3">
    <source>
        <dbReference type="Proteomes" id="UP001324427"/>
    </source>
</evidence>
<evidence type="ECO:0000313" key="2">
    <source>
        <dbReference type="EMBL" id="KAK4550877.1"/>
    </source>
</evidence>
<accession>A0AAV9K0A3</accession>
<dbReference type="SUPFAM" id="SSF52266">
    <property type="entry name" value="SGNH hydrolase"/>
    <property type="match status" value="1"/>
</dbReference>
<evidence type="ECO:0008006" key="4">
    <source>
        <dbReference type="Google" id="ProtNLM"/>
    </source>
</evidence>
<dbReference type="Proteomes" id="UP001324427">
    <property type="component" value="Unassembled WGS sequence"/>
</dbReference>
<keyword evidence="3" id="KW-1185">Reference proteome</keyword>
<feature type="chain" id="PRO_5043620052" description="SGNH hydrolase-type esterase domain-containing protein" evidence="1">
    <location>
        <begin position="18"/>
        <end position="388"/>
    </location>
</feature>
<dbReference type="Gene3D" id="3.40.50.1110">
    <property type="entry name" value="SGNH hydrolase"/>
    <property type="match status" value="1"/>
</dbReference>
<name>A0AAV9K0A3_9PEZI</name>
<dbReference type="InterPro" id="IPR037461">
    <property type="entry name" value="CtCE2-like_dom"/>
</dbReference>
<dbReference type="CDD" id="cd01831">
    <property type="entry name" value="Endoglucanase_E_like"/>
    <property type="match status" value="1"/>
</dbReference>